<feature type="compositionally biased region" description="Low complexity" evidence="1">
    <location>
        <begin position="9"/>
        <end position="21"/>
    </location>
</feature>
<evidence type="ECO:0000313" key="2">
    <source>
        <dbReference type="EMBL" id="KAK9986816.1"/>
    </source>
</evidence>
<name>A0AAW2BN81_9ROSI</name>
<comment type="caution">
    <text evidence="2">The sequence shown here is derived from an EMBL/GenBank/DDBJ whole genome shotgun (WGS) entry which is preliminary data.</text>
</comment>
<gene>
    <name evidence="2" type="ORF">SO802_031767</name>
</gene>
<organism evidence="2 3">
    <name type="scientific">Lithocarpus litseifolius</name>
    <dbReference type="NCBI Taxonomy" id="425828"/>
    <lineage>
        <taxon>Eukaryota</taxon>
        <taxon>Viridiplantae</taxon>
        <taxon>Streptophyta</taxon>
        <taxon>Embryophyta</taxon>
        <taxon>Tracheophyta</taxon>
        <taxon>Spermatophyta</taxon>
        <taxon>Magnoliopsida</taxon>
        <taxon>eudicotyledons</taxon>
        <taxon>Gunneridae</taxon>
        <taxon>Pentapetalae</taxon>
        <taxon>rosids</taxon>
        <taxon>fabids</taxon>
        <taxon>Fagales</taxon>
        <taxon>Fagaceae</taxon>
        <taxon>Lithocarpus</taxon>
    </lineage>
</organism>
<evidence type="ECO:0000313" key="3">
    <source>
        <dbReference type="Proteomes" id="UP001459277"/>
    </source>
</evidence>
<dbReference type="EMBL" id="JAZDWU010000011">
    <property type="protein sequence ID" value="KAK9986816.1"/>
    <property type="molecule type" value="Genomic_DNA"/>
</dbReference>
<reference evidence="2 3" key="1">
    <citation type="submission" date="2024-01" db="EMBL/GenBank/DDBJ databases">
        <title>A telomere-to-telomere, gap-free genome of sweet tea (Lithocarpus litseifolius).</title>
        <authorList>
            <person name="Zhou J."/>
        </authorList>
    </citation>
    <scope>NUCLEOTIDE SEQUENCE [LARGE SCALE GENOMIC DNA]</scope>
    <source>
        <strain evidence="2">Zhou-2022a</strain>
        <tissue evidence="2">Leaf</tissue>
    </source>
</reference>
<protein>
    <submittedName>
        <fullName evidence="2">Uncharacterized protein</fullName>
    </submittedName>
</protein>
<accession>A0AAW2BN81</accession>
<sequence length="80" mass="8982">MELADTALSSSFIPPFSSSSSNPVPTPKMADPSDVEDLKLWPAPIEKQFIDVLLEEEAKGNMPSRQFKKNLWSIIQDEFN</sequence>
<dbReference type="Proteomes" id="UP001459277">
    <property type="component" value="Unassembled WGS sequence"/>
</dbReference>
<keyword evidence="3" id="KW-1185">Reference proteome</keyword>
<feature type="region of interest" description="Disordered" evidence="1">
    <location>
        <begin position="1"/>
        <end position="33"/>
    </location>
</feature>
<dbReference type="AlphaFoldDB" id="A0AAW2BN81"/>
<evidence type="ECO:0000256" key="1">
    <source>
        <dbReference type="SAM" id="MobiDB-lite"/>
    </source>
</evidence>
<proteinExistence type="predicted"/>